<comment type="caution">
    <text evidence="8">The sequence shown here is derived from an EMBL/GenBank/DDBJ whole genome shotgun (WGS) entry which is preliminary data.</text>
</comment>
<evidence type="ECO:0000259" key="7">
    <source>
        <dbReference type="PROSITE" id="PS50887"/>
    </source>
</evidence>
<evidence type="ECO:0000256" key="4">
    <source>
        <dbReference type="ARBA" id="ARBA00034247"/>
    </source>
</evidence>
<dbReference type="SMART" id="SM00086">
    <property type="entry name" value="PAC"/>
    <property type="match status" value="1"/>
</dbReference>
<reference evidence="8 9" key="1">
    <citation type="submission" date="2018-11" db="EMBL/GenBank/DDBJ databases">
        <title>Genomic analyses of the natural microbiome of Caenorhabditis elegans.</title>
        <authorList>
            <person name="Samuel B."/>
        </authorList>
    </citation>
    <scope>NUCLEOTIDE SEQUENCE [LARGE SCALE GENOMIC DNA]</scope>
    <source>
        <strain evidence="8 9">BIGb0473</strain>
    </source>
</reference>
<dbReference type="Proteomes" id="UP000269115">
    <property type="component" value="Unassembled WGS sequence"/>
</dbReference>
<dbReference type="InterPro" id="IPR000700">
    <property type="entry name" value="PAS-assoc_C"/>
</dbReference>
<dbReference type="Gene3D" id="3.30.450.20">
    <property type="entry name" value="PAS domain"/>
    <property type="match status" value="1"/>
</dbReference>
<dbReference type="PANTHER" id="PTHR45138:SF9">
    <property type="entry name" value="DIGUANYLATE CYCLASE DGCM-RELATED"/>
    <property type="match status" value="1"/>
</dbReference>
<feature type="domain" description="PAS" evidence="5">
    <location>
        <begin position="10"/>
        <end position="71"/>
    </location>
</feature>
<dbReference type="InterPro" id="IPR013655">
    <property type="entry name" value="PAS_fold_3"/>
</dbReference>
<dbReference type="CDD" id="cd01949">
    <property type="entry name" value="GGDEF"/>
    <property type="match status" value="1"/>
</dbReference>
<evidence type="ECO:0000256" key="3">
    <source>
        <dbReference type="ARBA" id="ARBA00012528"/>
    </source>
</evidence>
<dbReference type="InterPro" id="IPR029787">
    <property type="entry name" value="Nucleotide_cyclase"/>
</dbReference>
<sequence>MSDVSELVNDSEVYRTLLESTKAIPWKIDWASMKFTYIGPQIEALLGWSPESWVSVEDWAMRMHAEDREHVVNFCVTQSKAGVDHEADYRALTKDNGYVWIRDVVHVVRNDRGEVEALIGFMFDISERKKTEDQLLSLQKELEVLSFKDGLTNIANRRRFDSCFELEWERARRERRPLSLLLLDVDFFKQYNDLYGHIQGDKCLIAIAQTLSLALDGPRDLVARYGGEEFIVLLPEADAEVARKVADRCQRLIHKQSIVHALSPHDHRLTVSIGAGSVVPGERDRPTDFIKAVDQQLYAAKNNGRHRIEYVQLEGLSGCSAVEGAEEQTTARPS</sequence>
<dbReference type="PANTHER" id="PTHR45138">
    <property type="entry name" value="REGULATORY COMPONENTS OF SENSORY TRANSDUCTION SYSTEM"/>
    <property type="match status" value="1"/>
</dbReference>
<dbReference type="PROSITE" id="PS50887">
    <property type="entry name" value="GGDEF"/>
    <property type="match status" value="1"/>
</dbReference>
<comment type="cofactor">
    <cofactor evidence="1">
        <name>Mg(2+)</name>
        <dbReference type="ChEBI" id="CHEBI:18420"/>
    </cofactor>
</comment>
<dbReference type="Pfam" id="PF00990">
    <property type="entry name" value="GGDEF"/>
    <property type="match status" value="1"/>
</dbReference>
<evidence type="ECO:0000259" key="6">
    <source>
        <dbReference type="PROSITE" id="PS50113"/>
    </source>
</evidence>
<dbReference type="CDD" id="cd00130">
    <property type="entry name" value="PAS"/>
    <property type="match status" value="1"/>
</dbReference>
<dbReference type="InterPro" id="IPR035965">
    <property type="entry name" value="PAS-like_dom_sf"/>
</dbReference>
<organism evidence="8 9">
    <name type="scientific">Pseudomonas putida</name>
    <name type="common">Arthrobacter siderocapsulatus</name>
    <dbReference type="NCBI Taxonomy" id="303"/>
    <lineage>
        <taxon>Bacteria</taxon>
        <taxon>Pseudomonadati</taxon>
        <taxon>Pseudomonadota</taxon>
        <taxon>Gammaproteobacteria</taxon>
        <taxon>Pseudomonadales</taxon>
        <taxon>Pseudomonadaceae</taxon>
        <taxon>Pseudomonas</taxon>
    </lineage>
</organism>
<dbReference type="EC" id="2.7.7.65" evidence="3"/>
<feature type="domain" description="GGDEF" evidence="7">
    <location>
        <begin position="176"/>
        <end position="313"/>
    </location>
</feature>
<comment type="subcellular location">
    <subcellularLocation>
        <location evidence="2">Cell inner membrane</location>
    </subcellularLocation>
</comment>
<dbReference type="InterPro" id="IPR000160">
    <property type="entry name" value="GGDEF_dom"/>
</dbReference>
<evidence type="ECO:0000259" key="5">
    <source>
        <dbReference type="PROSITE" id="PS50112"/>
    </source>
</evidence>
<dbReference type="SMART" id="SM00091">
    <property type="entry name" value="PAS"/>
    <property type="match status" value="1"/>
</dbReference>
<dbReference type="PROSITE" id="PS50112">
    <property type="entry name" value="PAS"/>
    <property type="match status" value="1"/>
</dbReference>
<accession>A0A9X8HLE1</accession>
<gene>
    <name evidence="8" type="ORF">EDF85_1230</name>
</gene>
<dbReference type="FunFam" id="3.30.70.270:FF:000001">
    <property type="entry name" value="Diguanylate cyclase domain protein"/>
    <property type="match status" value="1"/>
</dbReference>
<dbReference type="InterPro" id="IPR001610">
    <property type="entry name" value="PAC"/>
</dbReference>
<dbReference type="GO" id="GO:0005886">
    <property type="term" value="C:plasma membrane"/>
    <property type="evidence" value="ECO:0007669"/>
    <property type="project" value="UniProtKB-SubCell"/>
</dbReference>
<dbReference type="InterPro" id="IPR050469">
    <property type="entry name" value="Diguanylate_Cyclase"/>
</dbReference>
<dbReference type="RefSeq" id="WP_123752542.1">
    <property type="nucleotide sequence ID" value="NZ_RJUR01000011.1"/>
</dbReference>
<dbReference type="PROSITE" id="PS50113">
    <property type="entry name" value="PAC"/>
    <property type="match status" value="1"/>
</dbReference>
<dbReference type="GO" id="GO:0043709">
    <property type="term" value="P:cell adhesion involved in single-species biofilm formation"/>
    <property type="evidence" value="ECO:0007669"/>
    <property type="project" value="TreeGrafter"/>
</dbReference>
<evidence type="ECO:0000313" key="9">
    <source>
        <dbReference type="Proteomes" id="UP000269115"/>
    </source>
</evidence>
<evidence type="ECO:0000256" key="2">
    <source>
        <dbReference type="ARBA" id="ARBA00004533"/>
    </source>
</evidence>
<dbReference type="SUPFAM" id="SSF55785">
    <property type="entry name" value="PYP-like sensor domain (PAS domain)"/>
    <property type="match status" value="1"/>
</dbReference>
<evidence type="ECO:0000313" key="8">
    <source>
        <dbReference type="EMBL" id="ROQ53467.1"/>
    </source>
</evidence>
<feature type="domain" description="PAC" evidence="6">
    <location>
        <begin position="85"/>
        <end position="137"/>
    </location>
</feature>
<dbReference type="EMBL" id="RJUR01000011">
    <property type="protein sequence ID" value="ROQ53467.1"/>
    <property type="molecule type" value="Genomic_DNA"/>
</dbReference>
<dbReference type="Gene3D" id="3.30.70.270">
    <property type="match status" value="1"/>
</dbReference>
<dbReference type="SUPFAM" id="SSF55073">
    <property type="entry name" value="Nucleotide cyclase"/>
    <property type="match status" value="1"/>
</dbReference>
<dbReference type="SMART" id="SM00267">
    <property type="entry name" value="GGDEF"/>
    <property type="match status" value="1"/>
</dbReference>
<dbReference type="InterPro" id="IPR043128">
    <property type="entry name" value="Rev_trsase/Diguanyl_cyclase"/>
</dbReference>
<dbReference type="Pfam" id="PF08447">
    <property type="entry name" value="PAS_3"/>
    <property type="match status" value="1"/>
</dbReference>
<dbReference type="AlphaFoldDB" id="A0A9X8HLE1"/>
<protein>
    <recommendedName>
        <fullName evidence="3">diguanylate cyclase</fullName>
        <ecNumber evidence="3">2.7.7.65</ecNumber>
    </recommendedName>
</protein>
<name>A0A9X8HLE1_PSEPU</name>
<dbReference type="NCBIfam" id="TIGR00229">
    <property type="entry name" value="sensory_box"/>
    <property type="match status" value="1"/>
</dbReference>
<dbReference type="NCBIfam" id="TIGR00254">
    <property type="entry name" value="GGDEF"/>
    <property type="match status" value="1"/>
</dbReference>
<comment type="catalytic activity">
    <reaction evidence="4">
        <text>2 GTP = 3',3'-c-di-GMP + 2 diphosphate</text>
        <dbReference type="Rhea" id="RHEA:24898"/>
        <dbReference type="ChEBI" id="CHEBI:33019"/>
        <dbReference type="ChEBI" id="CHEBI:37565"/>
        <dbReference type="ChEBI" id="CHEBI:58805"/>
        <dbReference type="EC" id="2.7.7.65"/>
    </reaction>
</comment>
<dbReference type="InterPro" id="IPR000014">
    <property type="entry name" value="PAS"/>
</dbReference>
<dbReference type="GO" id="GO:1902201">
    <property type="term" value="P:negative regulation of bacterial-type flagellum-dependent cell motility"/>
    <property type="evidence" value="ECO:0007669"/>
    <property type="project" value="TreeGrafter"/>
</dbReference>
<evidence type="ECO:0000256" key="1">
    <source>
        <dbReference type="ARBA" id="ARBA00001946"/>
    </source>
</evidence>
<dbReference type="GO" id="GO:0052621">
    <property type="term" value="F:diguanylate cyclase activity"/>
    <property type="evidence" value="ECO:0007669"/>
    <property type="project" value="UniProtKB-EC"/>
</dbReference>
<proteinExistence type="predicted"/>